<sequence>MEIKGLDELERQLTAWAKKWRQRYCGMPGAKR</sequence>
<protein>
    <submittedName>
        <fullName evidence="1">Uncharacterized protein</fullName>
    </submittedName>
</protein>
<organism evidence="1">
    <name type="scientific">Klebsiella phage Kpn74</name>
    <dbReference type="NCBI Taxonomy" id="3044026"/>
    <lineage>
        <taxon>Viruses</taxon>
        <taxon>Duplodnaviria</taxon>
        <taxon>Heunggongvirae</taxon>
        <taxon>Uroviricota</taxon>
        <taxon>Caudoviricetes</taxon>
    </lineage>
</organism>
<name>A0AAT9V4V4_9CAUD</name>
<dbReference type="EMBL" id="OQ790078">
    <property type="protein sequence ID" value="WJE88275.1"/>
    <property type="molecule type" value="Genomic_DNA"/>
</dbReference>
<evidence type="ECO:0000313" key="1">
    <source>
        <dbReference type="EMBL" id="WJE88275.1"/>
    </source>
</evidence>
<reference evidence="1" key="1">
    <citation type="journal article" date="2024" name="Can. J. Microbiol.">
        <title>Biological and genomic characteristics of three novel bacteriophages and a phage-plasmid of Klebsiella pneumoniae.</title>
        <authorList>
            <person name="Uskudar-Guclu A."/>
            <person name="Unlu S."/>
            <person name="Salih-Dogan H."/>
            <person name="Yalcin S."/>
            <person name="Basustaoglu A."/>
        </authorList>
    </citation>
    <scope>NUCLEOTIDE SEQUENCE</scope>
</reference>
<accession>A0AAT9V4V4</accession>
<proteinExistence type="predicted"/>